<dbReference type="PANTHER" id="PTHR31138">
    <property type="entry name" value="CHROMOSOME 19, WHOLE GENOME SHOTGUN SEQUENCE"/>
    <property type="match status" value="1"/>
</dbReference>
<feature type="domain" description="HAM1-like N-terminal" evidence="2">
    <location>
        <begin position="224"/>
        <end position="583"/>
    </location>
</feature>
<dbReference type="AlphaFoldDB" id="A0AAD7C2H2"/>
<organism evidence="3 4">
    <name type="scientific">Roridomyces roridus</name>
    <dbReference type="NCBI Taxonomy" id="1738132"/>
    <lineage>
        <taxon>Eukaryota</taxon>
        <taxon>Fungi</taxon>
        <taxon>Dikarya</taxon>
        <taxon>Basidiomycota</taxon>
        <taxon>Agaricomycotina</taxon>
        <taxon>Agaricomycetes</taxon>
        <taxon>Agaricomycetidae</taxon>
        <taxon>Agaricales</taxon>
        <taxon>Marasmiineae</taxon>
        <taxon>Mycenaceae</taxon>
        <taxon>Roridomyces</taxon>
    </lineage>
</organism>
<feature type="region of interest" description="Disordered" evidence="1">
    <location>
        <begin position="1"/>
        <end position="31"/>
    </location>
</feature>
<dbReference type="Proteomes" id="UP001221142">
    <property type="component" value="Unassembled WGS sequence"/>
</dbReference>
<sequence>MGLCSSCCRRRKSPETDPLLPKHTSGPSETSPVVKLADILGAFNAGKLPSTDQASILLQHALRSDFLRDSEDVPLVPEVRDLIQAGLRLSLEKNYDDKLQNLIFQSSRSSETQLDAQLVVDSQPIEDASSDLTSFLQSLMTLTQLTLTSSAFRMLISDILGTTREIVAEAASEIGEVAAEVQATAFEVAKTVETGAVTADTLEGKARESYAGLQQSVENAHSNMGTLGDNSADRVRDLVVGRVQEIVLHAQKNPEHRSALRTILVLFRKYSTKVDLTEQPAMINAQITVSPPLDEALTDFKLLLERLASGRSLDPLLLAFKAAINDVLDAPSDVSAEIHDYFASLGQWFDRALSEPQFAASRLGTKTAGDLYDAGRLLLASEAHAQWANSIRLLVTEASAFTTALASDSVTHKFVQALQALLSALRKLISTSTHKLRNALLKKLLTWAIPKIFKSIKMLPVPRIEFSNKLVDVVIDALEVTPATTSTSITPDHISVQNWNELKITMSAATDGGPPSPEMSTRTRIHVDGMQVGAHGFGYYVKYKGTPTLLHYSDQGLLDVDIGAPGTVGEGLTVDVDLSTSDAPEPGEPRIQLNDVSVGVPGLVFGIRESKHWLLNRLLVQPFSGPLVRLVLKIVLEQQIRRLVGWADRMFFAVGEEAGRIHSSGLLSSSEESPSVEDYWAAALRTLPAFLEHDYSAPAVETETHIEPTLTGIIHTTTTVGDPEDMTVLAVGVGSQVVPHQAGAYGVDEGATSGDEGLEEAARVRADIEQAEERRVQREQFERHRDGWRSGAFNLN</sequence>
<name>A0AAD7C2H2_9AGAR</name>
<gene>
    <name evidence="3" type="ORF">FB45DRAFT_829411</name>
</gene>
<evidence type="ECO:0000256" key="1">
    <source>
        <dbReference type="SAM" id="MobiDB-lite"/>
    </source>
</evidence>
<evidence type="ECO:0000259" key="2">
    <source>
        <dbReference type="Pfam" id="PF19343"/>
    </source>
</evidence>
<accession>A0AAD7C2H2</accession>
<dbReference type="EMBL" id="JARKIF010000006">
    <property type="protein sequence ID" value="KAJ7637083.1"/>
    <property type="molecule type" value="Genomic_DNA"/>
</dbReference>
<reference evidence="3" key="1">
    <citation type="submission" date="2023-03" db="EMBL/GenBank/DDBJ databases">
        <title>Massive genome expansion in bonnet fungi (Mycena s.s.) driven by repeated elements and novel gene families across ecological guilds.</title>
        <authorList>
            <consortium name="Lawrence Berkeley National Laboratory"/>
            <person name="Harder C.B."/>
            <person name="Miyauchi S."/>
            <person name="Viragh M."/>
            <person name="Kuo A."/>
            <person name="Thoen E."/>
            <person name="Andreopoulos B."/>
            <person name="Lu D."/>
            <person name="Skrede I."/>
            <person name="Drula E."/>
            <person name="Henrissat B."/>
            <person name="Morin E."/>
            <person name="Kohler A."/>
            <person name="Barry K."/>
            <person name="LaButti K."/>
            <person name="Morin E."/>
            <person name="Salamov A."/>
            <person name="Lipzen A."/>
            <person name="Mereny Z."/>
            <person name="Hegedus B."/>
            <person name="Baldrian P."/>
            <person name="Stursova M."/>
            <person name="Weitz H."/>
            <person name="Taylor A."/>
            <person name="Grigoriev I.V."/>
            <person name="Nagy L.G."/>
            <person name="Martin F."/>
            <person name="Kauserud H."/>
        </authorList>
    </citation>
    <scope>NUCLEOTIDE SEQUENCE</scope>
    <source>
        <strain evidence="3">9284</strain>
    </source>
</reference>
<dbReference type="PANTHER" id="PTHR31138:SF1">
    <property type="entry name" value="PDZ DOMAIN-CONTAINING PROTEIN"/>
    <property type="match status" value="1"/>
</dbReference>
<proteinExistence type="predicted"/>
<dbReference type="InterPro" id="IPR045967">
    <property type="entry name" value="HAM1-like_N"/>
</dbReference>
<comment type="caution">
    <text evidence="3">The sequence shown here is derived from an EMBL/GenBank/DDBJ whole genome shotgun (WGS) entry which is preliminary data.</text>
</comment>
<evidence type="ECO:0000313" key="3">
    <source>
        <dbReference type="EMBL" id="KAJ7637083.1"/>
    </source>
</evidence>
<feature type="domain" description="HAM1-like N-terminal" evidence="2">
    <location>
        <begin position="35"/>
        <end position="179"/>
    </location>
</feature>
<evidence type="ECO:0000313" key="4">
    <source>
        <dbReference type="Proteomes" id="UP001221142"/>
    </source>
</evidence>
<keyword evidence="4" id="KW-1185">Reference proteome</keyword>
<dbReference type="Pfam" id="PF19343">
    <property type="entry name" value="HAM1_N"/>
    <property type="match status" value="2"/>
</dbReference>
<protein>
    <recommendedName>
        <fullName evidence="2">HAM1-like N-terminal domain-containing protein</fullName>
    </recommendedName>
</protein>